<reference evidence="1" key="1">
    <citation type="journal article" date="2014" name="Genome Biol. Evol.">
        <title>Serial gene losses and foreign DNA underlie size and sequence variation in the plastid genomes of diatoms.</title>
        <authorList>
            <person name="Ruck E.C."/>
            <person name="Nakov T."/>
            <person name="Jansen R.K."/>
            <person name="Theriot E.C."/>
            <person name="Alverson A.J."/>
        </authorList>
    </citation>
    <scope>NUCLEOTIDE SEQUENCE</scope>
    <source>
        <strain evidence="1">Ccmp1855</strain>
    </source>
</reference>
<dbReference type="EMBL" id="KC509522">
    <property type="protein sequence ID" value="AGH28616.1"/>
    <property type="molecule type" value="Genomic_DNA"/>
</dbReference>
<dbReference type="GeneID" id="19740050"/>
<proteinExistence type="predicted"/>
<gene>
    <name evidence="1" type="primary">orf439</name>
</gene>
<organism evidence="1">
    <name type="scientific">Cylindrotheca closterium</name>
    <dbReference type="NCBI Taxonomy" id="2856"/>
    <lineage>
        <taxon>Eukaryota</taxon>
        <taxon>Sar</taxon>
        <taxon>Stramenopiles</taxon>
        <taxon>Ochrophyta</taxon>
        <taxon>Bacillariophyta</taxon>
        <taxon>Bacillariophyceae</taxon>
        <taxon>Bacillariophycidae</taxon>
        <taxon>Bacillariales</taxon>
        <taxon>Bacillariaceae</taxon>
        <taxon>Cylindrotheca</taxon>
    </lineage>
</organism>
<sequence length="439" mass="51729">MKNKIYESYKRKKKNMNRSNLFGVVINPKFDQVINWKSMPVLEMDSKLKELKFPDRFVITEILNKIRLQNVNKNYTDIVDFYGQLEIGTETSIPHYQLAIKVNSLCTKKKVLEGLQEKIEAHINVQIQFNLEDMKKYCSKETVFISDKYSGKIYKHQWQMDFLYRKPQLKEVLNNLYIWQEFVRKELLNKVPDDRTVDWIIDPVGNTGKSSFARAYVSEVPTGGILIKIDNLERMELTLIKKIENYRMKYYKDPKVIFFDFPRASDSSKIISATALMEDAKSGHLETTFGGKHKEIEISDVHIIVLSNNAPDLSVLSVDRWRLWRLGGRQYENIIWPCKISPYLKKVSRRAWNIRWTVSIRNLSLEELKSLKQYELITFDESWLMKEGDNLERFGETTQYIKDLVTNMTNSPNYIKIQAMQFMESINQDSIVDFSLKIT</sequence>
<dbReference type="Gene3D" id="3.40.1310.20">
    <property type="match status" value="1"/>
</dbReference>
<protein>
    <submittedName>
        <fullName evidence="1">Uncharacterized protein</fullName>
    </submittedName>
</protein>
<dbReference type="AlphaFoldDB" id="A0A023HAI0"/>
<dbReference type="RefSeq" id="YP_009029080.1">
    <property type="nucleotide sequence ID" value="NC_024082.1"/>
</dbReference>
<name>A0A023HAI0_9STRA</name>
<accession>A0A023HAI0</accession>
<geneLocation type="chloroplast" evidence="1"/>
<keyword evidence="1" id="KW-0934">Plastid</keyword>
<keyword evidence="1" id="KW-0150">Chloroplast</keyword>
<evidence type="ECO:0000313" key="1">
    <source>
        <dbReference type="EMBL" id="AGH28616.1"/>
    </source>
</evidence>